<dbReference type="EMBL" id="MLJI01000002">
    <property type="protein sequence ID" value="ORM89296.1"/>
    <property type="molecule type" value="Genomic_DNA"/>
</dbReference>
<comment type="caution">
    <text evidence="2">The sequence shown here is derived from an EMBL/GenBank/DDBJ whole genome shotgun (WGS) entry which is preliminary data.</text>
</comment>
<keyword evidence="2" id="KW-0378">Hydrolase</keyword>
<dbReference type="PANTHER" id="PTHR43798">
    <property type="entry name" value="MONOACYLGLYCEROL LIPASE"/>
    <property type="match status" value="1"/>
</dbReference>
<dbReference type="SUPFAM" id="SSF53474">
    <property type="entry name" value="alpha/beta-Hydrolases"/>
    <property type="match status" value="1"/>
</dbReference>
<dbReference type="STRING" id="55209.HA50_21850"/>
<sequence>MGIAVKTYPCSIVLIPGYMLDETLWDEFRKHLPQEWSVFDASLTGGKTIREIAHAIADHLPPKFVLIGFSLGGYIARQLAADFPDRVESLVIIASSLREDTEQQMESKQQAIQALSASTFKGLSRISIAKSLHPRNASDTRLISHIKQMGCRLGYQAFVEQSTLRRTDVPAATIHCPALIIASANDGLRSLDEANELVAAIPDASLQIFDGSGHMVPLEQPEELAQTIIHWLMESESNQEKFV</sequence>
<dbReference type="AlphaFoldDB" id="A0A1X1EK82"/>
<dbReference type="OrthoDB" id="2086224at2"/>
<protein>
    <submittedName>
        <fullName evidence="2">Alpha/beta hydrolase</fullName>
    </submittedName>
</protein>
<dbReference type="InterPro" id="IPR029058">
    <property type="entry name" value="AB_hydrolase_fold"/>
</dbReference>
<dbReference type="Gene3D" id="3.40.50.1820">
    <property type="entry name" value="alpha/beta hydrolase"/>
    <property type="match status" value="1"/>
</dbReference>
<evidence type="ECO:0000313" key="2">
    <source>
        <dbReference type="EMBL" id="ORM89296.1"/>
    </source>
</evidence>
<dbReference type="GO" id="GO:0016787">
    <property type="term" value="F:hydrolase activity"/>
    <property type="evidence" value="ECO:0007669"/>
    <property type="project" value="UniProtKB-KW"/>
</dbReference>
<dbReference type="InterPro" id="IPR000073">
    <property type="entry name" value="AB_hydrolase_1"/>
</dbReference>
<feature type="domain" description="AB hydrolase-1" evidence="1">
    <location>
        <begin position="49"/>
        <end position="220"/>
    </location>
</feature>
<evidence type="ECO:0000259" key="1">
    <source>
        <dbReference type="Pfam" id="PF00561"/>
    </source>
</evidence>
<dbReference type="InterPro" id="IPR050266">
    <property type="entry name" value="AB_hydrolase_sf"/>
</dbReference>
<dbReference type="PRINTS" id="PR00111">
    <property type="entry name" value="ABHYDROLASE"/>
</dbReference>
<keyword evidence="3" id="KW-1185">Reference proteome</keyword>
<dbReference type="Proteomes" id="UP000193749">
    <property type="component" value="Unassembled WGS sequence"/>
</dbReference>
<accession>A0A1X1EK82</accession>
<organism evidence="2 3">
    <name type="scientific">Pantoea cypripedii</name>
    <name type="common">Pectobacterium cypripedii</name>
    <name type="synonym">Erwinia cypripedii</name>
    <dbReference type="NCBI Taxonomy" id="55209"/>
    <lineage>
        <taxon>Bacteria</taxon>
        <taxon>Pseudomonadati</taxon>
        <taxon>Pseudomonadota</taxon>
        <taxon>Gammaproteobacteria</taxon>
        <taxon>Enterobacterales</taxon>
        <taxon>Erwiniaceae</taxon>
        <taxon>Pantoea</taxon>
    </lineage>
</organism>
<dbReference type="Pfam" id="PF00561">
    <property type="entry name" value="Abhydrolase_1"/>
    <property type="match status" value="1"/>
</dbReference>
<gene>
    <name evidence="2" type="ORF">HA50_21850</name>
</gene>
<proteinExistence type="predicted"/>
<evidence type="ECO:0000313" key="3">
    <source>
        <dbReference type="Proteomes" id="UP000193749"/>
    </source>
</evidence>
<name>A0A1X1EK82_PANCY</name>
<reference evidence="2 3" key="1">
    <citation type="journal article" date="2017" name="Antonie Van Leeuwenhoek">
        <title>Phylogenomic resolution of the bacterial genus Pantoea and its relationship with Erwinia and Tatumella.</title>
        <authorList>
            <person name="Palmer M."/>
            <person name="Steenkamp E.T."/>
            <person name="Coetzee M.P."/>
            <person name="Chan W.Y."/>
            <person name="van Zyl E."/>
            <person name="De Maayer P."/>
            <person name="Coutinho T.A."/>
            <person name="Blom J."/>
            <person name="Smits T.H."/>
            <person name="Duffy B."/>
            <person name="Venter S.N."/>
        </authorList>
    </citation>
    <scope>NUCLEOTIDE SEQUENCE [LARGE SCALE GENOMIC DNA]</scope>
    <source>
        <strain evidence="2 3">LMG 2657</strain>
    </source>
</reference>